<dbReference type="KEGG" id="pry:Prubr_35520"/>
<dbReference type="InterPro" id="IPR058090">
    <property type="entry name" value="bL37_actino"/>
</dbReference>
<reference evidence="2" key="1">
    <citation type="submission" date="2020-08" db="EMBL/GenBank/DDBJ databases">
        <title>Whole genome shotgun sequence of Polymorphospora rubra NBRC 101157.</title>
        <authorList>
            <person name="Komaki H."/>
            <person name="Tamura T."/>
        </authorList>
    </citation>
    <scope>NUCLEOTIDE SEQUENCE</scope>
    <source>
        <strain evidence="2">NBRC 101157</strain>
    </source>
</reference>
<dbReference type="Pfam" id="PF26427">
    <property type="entry name" value="HR_L37"/>
    <property type="match status" value="1"/>
</dbReference>
<dbReference type="NCBIfam" id="NF047428">
    <property type="entry name" value="ribo_Myco_bL37"/>
    <property type="match status" value="1"/>
</dbReference>
<sequence length="68" mass="7132">MYRAVAGCGRVKGGADRSGGWRGGLASSGPLPPNGRVVPFREASMAKKARKKKARKKSAANHGKRPNS</sequence>
<feature type="region of interest" description="Disordered" evidence="1">
    <location>
        <begin position="1"/>
        <end position="68"/>
    </location>
</feature>
<gene>
    <name evidence="2" type="ORF">Prubr_35520</name>
</gene>
<evidence type="ECO:0000313" key="2">
    <source>
        <dbReference type="EMBL" id="BCJ66531.1"/>
    </source>
</evidence>
<protein>
    <submittedName>
        <fullName evidence="2">Uncharacterized protein</fullName>
    </submittedName>
</protein>
<dbReference type="Proteomes" id="UP000680866">
    <property type="component" value="Chromosome"/>
</dbReference>
<organism evidence="2 3">
    <name type="scientific">Polymorphospora rubra</name>
    <dbReference type="NCBI Taxonomy" id="338584"/>
    <lineage>
        <taxon>Bacteria</taxon>
        <taxon>Bacillati</taxon>
        <taxon>Actinomycetota</taxon>
        <taxon>Actinomycetes</taxon>
        <taxon>Micromonosporales</taxon>
        <taxon>Micromonosporaceae</taxon>
        <taxon>Polymorphospora</taxon>
    </lineage>
</organism>
<keyword evidence="3" id="KW-1185">Reference proteome</keyword>
<dbReference type="AlphaFoldDB" id="A0A810MZ25"/>
<accession>A0A810MZ25</accession>
<name>A0A810MZ25_9ACTN</name>
<proteinExistence type="predicted"/>
<feature type="compositionally biased region" description="Gly residues" evidence="1">
    <location>
        <begin position="10"/>
        <end position="23"/>
    </location>
</feature>
<evidence type="ECO:0000313" key="3">
    <source>
        <dbReference type="Proteomes" id="UP000680866"/>
    </source>
</evidence>
<evidence type="ECO:0000256" key="1">
    <source>
        <dbReference type="SAM" id="MobiDB-lite"/>
    </source>
</evidence>
<dbReference type="EMBL" id="AP023359">
    <property type="protein sequence ID" value="BCJ66531.1"/>
    <property type="molecule type" value="Genomic_DNA"/>
</dbReference>
<feature type="compositionally biased region" description="Basic residues" evidence="1">
    <location>
        <begin position="47"/>
        <end position="68"/>
    </location>
</feature>